<comment type="caution">
    <text evidence="2">The sequence shown here is derived from an EMBL/GenBank/DDBJ whole genome shotgun (WGS) entry which is preliminary data.</text>
</comment>
<evidence type="ECO:0000313" key="2">
    <source>
        <dbReference type="EMBL" id="KAK1278659.1"/>
    </source>
</evidence>
<gene>
    <name evidence="2" type="ORF">QJS04_geneDACA017562</name>
</gene>
<sequence length="304" mass="34204">MCRFVNLIDDQRFPIPSHLLDGTSVVCGASSNGYLLTLTPSAADIHLFNPFTHHSLPLPSLLTFPSVIASSFDNHPSFFKKAVSFNSMTVVIYGDKNSLAFAELDGSEWILFESNKSYEDVIYDGLLLWAVTTDGEVQAWDVVLPSEPPRMLMRVGTALKPWRWNAKRYLVESQEGELLQVLRTVRYGFLDPGCTIYTKRTQGFEVFKPVQDGWVKLSGVGDDRVLFLGNNESVSLRVEDVPGCQKGNRIYFTDDDKSFFTNKTAFGFHDTGVYDFDEDTVDHEFCIEDAACPSSVWVFDVKDV</sequence>
<dbReference type="AlphaFoldDB" id="A0AAV9BS18"/>
<dbReference type="EMBL" id="JAUJYN010000002">
    <property type="protein sequence ID" value="KAK1278659.1"/>
    <property type="molecule type" value="Genomic_DNA"/>
</dbReference>
<proteinExistence type="predicted"/>
<organism evidence="2 3">
    <name type="scientific">Acorus gramineus</name>
    <name type="common">Dwarf sweet flag</name>
    <dbReference type="NCBI Taxonomy" id="55184"/>
    <lineage>
        <taxon>Eukaryota</taxon>
        <taxon>Viridiplantae</taxon>
        <taxon>Streptophyta</taxon>
        <taxon>Embryophyta</taxon>
        <taxon>Tracheophyta</taxon>
        <taxon>Spermatophyta</taxon>
        <taxon>Magnoliopsida</taxon>
        <taxon>Liliopsida</taxon>
        <taxon>Acoraceae</taxon>
        <taxon>Acorus</taxon>
    </lineage>
</organism>
<dbReference type="InterPro" id="IPR050942">
    <property type="entry name" value="F-box_BR-signaling"/>
</dbReference>
<evidence type="ECO:0000313" key="3">
    <source>
        <dbReference type="Proteomes" id="UP001179952"/>
    </source>
</evidence>
<feature type="domain" description="KIB1-4 beta-propeller" evidence="1">
    <location>
        <begin position="12"/>
        <end position="275"/>
    </location>
</feature>
<dbReference type="InterPro" id="IPR005174">
    <property type="entry name" value="KIB1-4_b-propeller"/>
</dbReference>
<reference evidence="2" key="2">
    <citation type="submission" date="2023-06" db="EMBL/GenBank/DDBJ databases">
        <authorList>
            <person name="Ma L."/>
            <person name="Liu K.-W."/>
            <person name="Li Z."/>
            <person name="Hsiao Y.-Y."/>
            <person name="Qi Y."/>
            <person name="Fu T."/>
            <person name="Tang G."/>
            <person name="Zhang D."/>
            <person name="Sun W.-H."/>
            <person name="Liu D.-K."/>
            <person name="Li Y."/>
            <person name="Chen G.-Z."/>
            <person name="Liu X.-D."/>
            <person name="Liao X.-Y."/>
            <person name="Jiang Y.-T."/>
            <person name="Yu X."/>
            <person name="Hao Y."/>
            <person name="Huang J."/>
            <person name="Zhao X.-W."/>
            <person name="Ke S."/>
            <person name="Chen Y.-Y."/>
            <person name="Wu W.-L."/>
            <person name="Hsu J.-L."/>
            <person name="Lin Y.-F."/>
            <person name="Huang M.-D."/>
            <person name="Li C.-Y."/>
            <person name="Huang L."/>
            <person name="Wang Z.-W."/>
            <person name="Zhao X."/>
            <person name="Zhong W.-Y."/>
            <person name="Peng D.-H."/>
            <person name="Ahmad S."/>
            <person name="Lan S."/>
            <person name="Zhang J.-S."/>
            <person name="Tsai W.-C."/>
            <person name="Van De Peer Y."/>
            <person name="Liu Z.-J."/>
        </authorList>
    </citation>
    <scope>NUCLEOTIDE SEQUENCE</scope>
    <source>
        <strain evidence="2">SCP</strain>
        <tissue evidence="2">Leaves</tissue>
    </source>
</reference>
<protein>
    <recommendedName>
        <fullName evidence="1">KIB1-4 beta-propeller domain-containing protein</fullName>
    </recommendedName>
</protein>
<accession>A0AAV9BS18</accession>
<reference evidence="2" key="1">
    <citation type="journal article" date="2023" name="Nat. Commun.">
        <title>Diploid and tetraploid genomes of Acorus and the evolution of monocots.</title>
        <authorList>
            <person name="Ma L."/>
            <person name="Liu K.W."/>
            <person name="Li Z."/>
            <person name="Hsiao Y.Y."/>
            <person name="Qi Y."/>
            <person name="Fu T."/>
            <person name="Tang G.D."/>
            <person name="Zhang D."/>
            <person name="Sun W.H."/>
            <person name="Liu D.K."/>
            <person name="Li Y."/>
            <person name="Chen G.Z."/>
            <person name="Liu X.D."/>
            <person name="Liao X.Y."/>
            <person name="Jiang Y.T."/>
            <person name="Yu X."/>
            <person name="Hao Y."/>
            <person name="Huang J."/>
            <person name="Zhao X.W."/>
            <person name="Ke S."/>
            <person name="Chen Y.Y."/>
            <person name="Wu W.L."/>
            <person name="Hsu J.L."/>
            <person name="Lin Y.F."/>
            <person name="Huang M.D."/>
            <person name="Li C.Y."/>
            <person name="Huang L."/>
            <person name="Wang Z.W."/>
            <person name="Zhao X."/>
            <person name="Zhong W.Y."/>
            <person name="Peng D.H."/>
            <person name="Ahmad S."/>
            <person name="Lan S."/>
            <person name="Zhang J.S."/>
            <person name="Tsai W.C."/>
            <person name="Van de Peer Y."/>
            <person name="Liu Z.J."/>
        </authorList>
    </citation>
    <scope>NUCLEOTIDE SEQUENCE</scope>
    <source>
        <strain evidence="2">SCP</strain>
    </source>
</reference>
<keyword evidence="3" id="KW-1185">Reference proteome</keyword>
<dbReference type="PANTHER" id="PTHR44259">
    <property type="entry name" value="OS07G0183000 PROTEIN-RELATED"/>
    <property type="match status" value="1"/>
</dbReference>
<name>A0AAV9BS18_ACOGR</name>
<dbReference type="Proteomes" id="UP001179952">
    <property type="component" value="Unassembled WGS sequence"/>
</dbReference>
<dbReference type="Pfam" id="PF03478">
    <property type="entry name" value="Beta-prop_KIB1-4"/>
    <property type="match status" value="1"/>
</dbReference>
<evidence type="ECO:0000259" key="1">
    <source>
        <dbReference type="Pfam" id="PF03478"/>
    </source>
</evidence>